<organism evidence="2 3">
    <name type="scientific">Microbotryum saponariae</name>
    <dbReference type="NCBI Taxonomy" id="289078"/>
    <lineage>
        <taxon>Eukaryota</taxon>
        <taxon>Fungi</taxon>
        <taxon>Dikarya</taxon>
        <taxon>Basidiomycota</taxon>
        <taxon>Pucciniomycotina</taxon>
        <taxon>Microbotryomycetes</taxon>
        <taxon>Microbotryales</taxon>
        <taxon>Microbotryaceae</taxon>
        <taxon>Microbotryum</taxon>
    </lineage>
</organism>
<feature type="compositionally biased region" description="Polar residues" evidence="1">
    <location>
        <begin position="1"/>
        <end position="10"/>
    </location>
</feature>
<dbReference type="InterPro" id="IPR032675">
    <property type="entry name" value="LRR_dom_sf"/>
</dbReference>
<dbReference type="AlphaFoldDB" id="A0A2X0NHF8"/>
<accession>A0A2X0NHF8</accession>
<evidence type="ECO:0000313" key="3">
    <source>
        <dbReference type="Proteomes" id="UP000249723"/>
    </source>
</evidence>
<evidence type="ECO:0000313" key="2">
    <source>
        <dbReference type="EMBL" id="SCZ93410.1"/>
    </source>
</evidence>
<evidence type="ECO:0000256" key="1">
    <source>
        <dbReference type="SAM" id="MobiDB-lite"/>
    </source>
</evidence>
<sequence length="450" mass="50666">MQSVQAQEYVSSVMPRPHTTGSRYPDHFSRRRLDGNIGDEPWASEFLPIPPETGNTTSDSSEAIAEGKLVEVEQLVYLVTEKLILSSVQRSPTSLLDLPNETLEHICGYLDDEPSTEIRAAALRNMSLVCRRCRRPAQARWKPFRRIRLTLGQPNYSRFLALMPQSQTLWNVLRQSFASHPVRIEITLHPRKPRRIPSIFETTSFAALLSEIAEFHSFALQELAFSTLLGVPLSPLGQLQNLVFLALRGCRFTADPATITLPSLLRLQVNAASLLKLPRMELPSLEDLVVYDLNQTAKRILSSDDLGWLLESTASTLRRLYLHPIQSDALESLLLPWLPSCRNISLIKLLVDKISIANASTSIIRALPPHIARKEARVIDPCQDDTDGLAFQIPTEFNLMIVVQSESTSSGLFFGQDRTRSHPNFRFPSDCVNHARKIDRSLGYGMRTHL</sequence>
<keyword evidence="3" id="KW-1185">Reference proteome</keyword>
<dbReference type="CDD" id="cd09917">
    <property type="entry name" value="F-box_SF"/>
    <property type="match status" value="1"/>
</dbReference>
<gene>
    <name evidence="2" type="ORF">BZ3500_MVSOF-1268-A1-R1_CHR6-3G08641</name>
</gene>
<proteinExistence type="predicted"/>
<dbReference type="Gene3D" id="3.80.10.10">
    <property type="entry name" value="Ribonuclease Inhibitor"/>
    <property type="match status" value="1"/>
</dbReference>
<name>A0A2X0NHF8_9BASI</name>
<dbReference type="Proteomes" id="UP000249723">
    <property type="component" value="Unassembled WGS sequence"/>
</dbReference>
<dbReference type="OrthoDB" id="10298051at2759"/>
<dbReference type="SUPFAM" id="SSF52058">
    <property type="entry name" value="L domain-like"/>
    <property type="match status" value="1"/>
</dbReference>
<dbReference type="EMBL" id="FMWP01000048">
    <property type="protein sequence ID" value="SCZ93410.1"/>
    <property type="molecule type" value="Genomic_DNA"/>
</dbReference>
<feature type="region of interest" description="Disordered" evidence="1">
    <location>
        <begin position="1"/>
        <end position="29"/>
    </location>
</feature>
<protein>
    <submittedName>
        <fullName evidence="2">BZ3500_MvSof-1268-A1-R1_Chr6-3g08641 protein</fullName>
    </submittedName>
</protein>
<reference evidence="3" key="1">
    <citation type="submission" date="2016-10" db="EMBL/GenBank/DDBJ databases">
        <authorList>
            <person name="Jeantristanb JTB J.-T."/>
            <person name="Ricardo R."/>
        </authorList>
    </citation>
    <scope>NUCLEOTIDE SEQUENCE [LARGE SCALE GENOMIC DNA]</scope>
</reference>